<proteinExistence type="predicted"/>
<dbReference type="AlphaFoldDB" id="A0AA42CGZ7"/>
<dbReference type="Proteomes" id="UP001165667">
    <property type="component" value="Unassembled WGS sequence"/>
</dbReference>
<gene>
    <name evidence="1" type="ORF">M8523_03430</name>
</gene>
<sequence>MITVVEDPRIGGYCAMRGDLAYFVTVDRSGVIVPAGGPPDAIPADIARAVAAFVLEQCLEGATKH</sequence>
<organism evidence="1 2">
    <name type="scientific">Lichenifustis flavocetrariae</name>
    <dbReference type="NCBI Taxonomy" id="2949735"/>
    <lineage>
        <taxon>Bacteria</taxon>
        <taxon>Pseudomonadati</taxon>
        <taxon>Pseudomonadota</taxon>
        <taxon>Alphaproteobacteria</taxon>
        <taxon>Hyphomicrobiales</taxon>
        <taxon>Lichenihabitantaceae</taxon>
        <taxon>Lichenifustis</taxon>
    </lineage>
</organism>
<evidence type="ECO:0000313" key="1">
    <source>
        <dbReference type="EMBL" id="MCW6507068.1"/>
    </source>
</evidence>
<dbReference type="RefSeq" id="WP_282583440.1">
    <property type="nucleotide sequence ID" value="NZ_JAMOIM010000002.1"/>
</dbReference>
<accession>A0AA42CGZ7</accession>
<keyword evidence="2" id="KW-1185">Reference proteome</keyword>
<comment type="caution">
    <text evidence="1">The sequence shown here is derived from an EMBL/GenBank/DDBJ whole genome shotgun (WGS) entry which is preliminary data.</text>
</comment>
<protein>
    <submittedName>
        <fullName evidence="1">Uncharacterized protein</fullName>
    </submittedName>
</protein>
<dbReference type="EMBL" id="JAMOIM010000002">
    <property type="protein sequence ID" value="MCW6507068.1"/>
    <property type="molecule type" value="Genomic_DNA"/>
</dbReference>
<reference evidence="1" key="1">
    <citation type="submission" date="2022-05" db="EMBL/GenBank/DDBJ databases">
        <authorList>
            <person name="Pankratov T."/>
        </authorList>
    </citation>
    <scope>NUCLEOTIDE SEQUENCE</scope>
    <source>
        <strain evidence="1">BP6-180914</strain>
    </source>
</reference>
<evidence type="ECO:0000313" key="2">
    <source>
        <dbReference type="Proteomes" id="UP001165667"/>
    </source>
</evidence>
<name>A0AA42CGZ7_9HYPH</name>